<dbReference type="SUPFAM" id="SSF56219">
    <property type="entry name" value="DNase I-like"/>
    <property type="match status" value="1"/>
</dbReference>
<feature type="signal peptide" evidence="1">
    <location>
        <begin position="1"/>
        <end position="26"/>
    </location>
</feature>
<accession>A0A7Z1AVN5</accession>
<dbReference type="Pfam" id="PF03372">
    <property type="entry name" value="Exo_endo_phos"/>
    <property type="match status" value="1"/>
</dbReference>
<gene>
    <name evidence="3" type="ORF">BLA60_29395</name>
</gene>
<evidence type="ECO:0000259" key="2">
    <source>
        <dbReference type="Pfam" id="PF03372"/>
    </source>
</evidence>
<protein>
    <recommendedName>
        <fullName evidence="2">Endonuclease/exonuclease/phosphatase domain-containing protein</fullName>
    </recommendedName>
</protein>
<dbReference type="InterPro" id="IPR005135">
    <property type="entry name" value="Endo/exonuclease/phosphatase"/>
</dbReference>
<dbReference type="Proteomes" id="UP000185696">
    <property type="component" value="Unassembled WGS sequence"/>
</dbReference>
<proteinExistence type="predicted"/>
<organism evidence="3 4">
    <name type="scientific">Actinophytocola xinjiangensis</name>
    <dbReference type="NCBI Taxonomy" id="485602"/>
    <lineage>
        <taxon>Bacteria</taxon>
        <taxon>Bacillati</taxon>
        <taxon>Actinomycetota</taxon>
        <taxon>Actinomycetes</taxon>
        <taxon>Pseudonocardiales</taxon>
        <taxon>Pseudonocardiaceae</taxon>
    </lineage>
</organism>
<feature type="domain" description="Endonuclease/exonuclease/phosphatase" evidence="2">
    <location>
        <begin position="39"/>
        <end position="309"/>
    </location>
</feature>
<name>A0A7Z1AVN5_9PSEU</name>
<dbReference type="OrthoDB" id="3531939at2"/>
<dbReference type="GO" id="GO:0003824">
    <property type="term" value="F:catalytic activity"/>
    <property type="evidence" value="ECO:0007669"/>
    <property type="project" value="InterPro"/>
</dbReference>
<dbReference type="Gene3D" id="3.60.10.10">
    <property type="entry name" value="Endonuclease/exonuclease/phosphatase"/>
    <property type="match status" value="1"/>
</dbReference>
<dbReference type="InterPro" id="IPR036691">
    <property type="entry name" value="Endo/exonu/phosph_ase_sf"/>
</dbReference>
<keyword evidence="4" id="KW-1185">Reference proteome</keyword>
<reference evidence="3 4" key="1">
    <citation type="submission" date="2016-12" db="EMBL/GenBank/DDBJ databases">
        <title>The draft genome sequence of Actinophytocola xinjiangensis.</title>
        <authorList>
            <person name="Wang W."/>
            <person name="Yuan L."/>
        </authorList>
    </citation>
    <scope>NUCLEOTIDE SEQUENCE [LARGE SCALE GENOMIC DNA]</scope>
    <source>
        <strain evidence="3 4">CGMCC 4.4663</strain>
    </source>
</reference>
<sequence>MGRRVVSGVLAGVLVVAGLVATPAQPGSASIADGKFTVLQWNVWGGLSAGSVTEQARAVQAVIAERDPDFVVLNELCQGQYKNVQGWLQRNGWPQGANYSRFDVMDRRGGCDGTGTVGTGIYSRYELAASSPAEVTRLVNDPDFANRVFSLRCVMLRANTSVKMCATHISPGADGVRDTQVGQVAATVNSYVSAGDVVVLAGDLNTQPHEGRLNQLYSASVDTEVNGDNVGEFRELDDRTGGDGSYPCLGYGQFTKYYDRDIHPAPPGCGARGKKIDYVFVSENRLGGGYDEIDVLPIPNGCGGPCSDHHAVLGGFAKDFTVQTPDGYVRPIYHHGEIVATVEWNDHADDDHGRDLDDLTICDVAADSLAPYLKATNNGQTFEERIDGGKDHCETQGVGDLSPEGATMNFEIHFSAAGSSGPTEWNGITYTVIE</sequence>
<keyword evidence="1" id="KW-0732">Signal</keyword>
<dbReference type="AlphaFoldDB" id="A0A7Z1AVN5"/>
<comment type="caution">
    <text evidence="3">The sequence shown here is derived from an EMBL/GenBank/DDBJ whole genome shotgun (WGS) entry which is preliminary data.</text>
</comment>
<evidence type="ECO:0000313" key="3">
    <source>
        <dbReference type="EMBL" id="OLF06975.1"/>
    </source>
</evidence>
<feature type="chain" id="PRO_5039380125" description="Endonuclease/exonuclease/phosphatase domain-containing protein" evidence="1">
    <location>
        <begin position="27"/>
        <end position="434"/>
    </location>
</feature>
<evidence type="ECO:0000313" key="4">
    <source>
        <dbReference type="Proteomes" id="UP000185696"/>
    </source>
</evidence>
<evidence type="ECO:0000256" key="1">
    <source>
        <dbReference type="SAM" id="SignalP"/>
    </source>
</evidence>
<dbReference type="EMBL" id="MSIF01000018">
    <property type="protein sequence ID" value="OLF06975.1"/>
    <property type="molecule type" value="Genomic_DNA"/>
</dbReference>